<keyword evidence="3 5" id="KW-0808">Transferase</keyword>
<dbReference type="InterPro" id="IPR051052">
    <property type="entry name" value="Diverse_substrate_MTase"/>
</dbReference>
<keyword evidence="2 5" id="KW-0489">Methyltransferase</keyword>
<dbReference type="InterPro" id="IPR029063">
    <property type="entry name" value="SAM-dependent_MTases_sf"/>
</dbReference>
<evidence type="ECO:0000256" key="3">
    <source>
        <dbReference type="ARBA" id="ARBA00022679"/>
    </source>
</evidence>
<evidence type="ECO:0000313" key="5">
    <source>
        <dbReference type="EMBL" id="MBB4078421.1"/>
    </source>
</evidence>
<gene>
    <name evidence="5" type="ORF">GGR28_001034</name>
</gene>
<sequence length="248" mass="27014">MADPDYDDSTARHYAAYRPPLHGLLLGRCLEGRYASGLDIGCGTGHSTRALREYCDRVTGIDPSAAMLARVPTSEGIDYRLFDGRRLPFPAGSFDVLTFAGSLFYGKSQQLLEEVERVGRLGGAVVVYDFLTPSAELADRLLGVRVPATDSAGYDHTVTFDNLQPVVLRHRESRCDLITVSMKPGELAEMLLSERPLRTALRTAYGATDLPAQLESAIRNALPGAAKTVNAAFQVFTALYLIGAPYKR</sequence>
<dbReference type="AlphaFoldDB" id="A0A840DZJ6"/>
<dbReference type="SUPFAM" id="SSF53335">
    <property type="entry name" value="S-adenosyl-L-methionine-dependent methyltransferases"/>
    <property type="match status" value="1"/>
</dbReference>
<dbReference type="GO" id="GO:0032259">
    <property type="term" value="P:methylation"/>
    <property type="evidence" value="ECO:0007669"/>
    <property type="project" value="UniProtKB-KW"/>
</dbReference>
<dbReference type="GO" id="GO:0008757">
    <property type="term" value="F:S-adenosylmethionine-dependent methyltransferase activity"/>
    <property type="evidence" value="ECO:0007669"/>
    <property type="project" value="InterPro"/>
</dbReference>
<dbReference type="PANTHER" id="PTHR44942">
    <property type="entry name" value="METHYLTRANSF_11 DOMAIN-CONTAINING PROTEIN"/>
    <property type="match status" value="1"/>
</dbReference>
<evidence type="ECO:0000259" key="4">
    <source>
        <dbReference type="Pfam" id="PF08241"/>
    </source>
</evidence>
<dbReference type="Pfam" id="PF08241">
    <property type="entry name" value="Methyltransf_11"/>
    <property type="match status" value="1"/>
</dbReference>
<reference evidence="5 6" key="1">
    <citation type="submission" date="2020-08" db="EMBL/GenBank/DDBJ databases">
        <title>Genomic Encyclopedia of Type Strains, Phase IV (KMG-IV): sequencing the most valuable type-strain genomes for metagenomic binning, comparative biology and taxonomic classification.</title>
        <authorList>
            <person name="Goeker M."/>
        </authorList>
    </citation>
    <scope>NUCLEOTIDE SEQUENCE [LARGE SCALE GENOMIC DNA]</scope>
    <source>
        <strain evidence="5 6">DSM 105137</strain>
    </source>
</reference>
<dbReference type="Gene3D" id="3.40.50.150">
    <property type="entry name" value="Vaccinia Virus protein VP39"/>
    <property type="match status" value="1"/>
</dbReference>
<evidence type="ECO:0000313" key="6">
    <source>
        <dbReference type="Proteomes" id="UP000576209"/>
    </source>
</evidence>
<evidence type="ECO:0000256" key="2">
    <source>
        <dbReference type="ARBA" id="ARBA00022603"/>
    </source>
</evidence>
<name>A0A840DZJ6_9BACT</name>
<dbReference type="Proteomes" id="UP000576209">
    <property type="component" value="Unassembled WGS sequence"/>
</dbReference>
<dbReference type="CDD" id="cd02440">
    <property type="entry name" value="AdoMet_MTases"/>
    <property type="match status" value="1"/>
</dbReference>
<feature type="domain" description="Methyltransferase type 11" evidence="4">
    <location>
        <begin position="38"/>
        <end position="126"/>
    </location>
</feature>
<dbReference type="InterPro" id="IPR013216">
    <property type="entry name" value="Methyltransf_11"/>
</dbReference>
<dbReference type="PANTHER" id="PTHR44942:SF4">
    <property type="entry name" value="METHYLTRANSFERASE TYPE 11 DOMAIN-CONTAINING PROTEIN"/>
    <property type="match status" value="1"/>
</dbReference>
<dbReference type="EMBL" id="JACIFF010000002">
    <property type="protein sequence ID" value="MBB4078421.1"/>
    <property type="molecule type" value="Genomic_DNA"/>
</dbReference>
<evidence type="ECO:0000256" key="1">
    <source>
        <dbReference type="ARBA" id="ARBA00008361"/>
    </source>
</evidence>
<dbReference type="RefSeq" id="WP_183494673.1">
    <property type="nucleotide sequence ID" value="NZ_JACIFF010000002.1"/>
</dbReference>
<protein>
    <submittedName>
        <fullName evidence="5">SAM-dependent methyltransferase</fullName>
    </submittedName>
</protein>
<comment type="similarity">
    <text evidence="1">Belongs to the methyltransferase superfamily.</text>
</comment>
<keyword evidence="6" id="KW-1185">Reference proteome</keyword>
<accession>A0A840DZJ6</accession>
<proteinExistence type="inferred from homology"/>
<organism evidence="5 6">
    <name type="scientific">Neolewinella aquimaris</name>
    <dbReference type="NCBI Taxonomy" id="1835722"/>
    <lineage>
        <taxon>Bacteria</taxon>
        <taxon>Pseudomonadati</taxon>
        <taxon>Bacteroidota</taxon>
        <taxon>Saprospiria</taxon>
        <taxon>Saprospirales</taxon>
        <taxon>Lewinellaceae</taxon>
        <taxon>Neolewinella</taxon>
    </lineage>
</organism>
<comment type="caution">
    <text evidence="5">The sequence shown here is derived from an EMBL/GenBank/DDBJ whole genome shotgun (WGS) entry which is preliminary data.</text>
</comment>